<keyword evidence="3" id="KW-0489">Methyltransferase</keyword>
<reference evidence="3" key="1">
    <citation type="submission" date="2022-11" db="EMBL/GenBank/DDBJ databases">
        <title>Alteromonas sp. nov., isolated from sea water of the Qingdao.</title>
        <authorList>
            <person name="Wang Q."/>
        </authorList>
    </citation>
    <scope>NUCLEOTIDE SEQUENCE</scope>
    <source>
        <strain evidence="3">ASW11-7</strain>
    </source>
</reference>
<dbReference type="Pfam" id="PF21302">
    <property type="entry name" value="Zn_ribbon_RlmA"/>
    <property type="match status" value="1"/>
</dbReference>
<dbReference type="InterPro" id="IPR016718">
    <property type="entry name" value="rRNA_m1G-MeTrfase_A_prd"/>
</dbReference>
<dbReference type="InterPro" id="IPR029063">
    <property type="entry name" value="SAM-dependent_MTases_sf"/>
</dbReference>
<evidence type="ECO:0000313" key="4">
    <source>
        <dbReference type="Proteomes" id="UP001142810"/>
    </source>
</evidence>
<dbReference type="Gene3D" id="3.40.50.150">
    <property type="entry name" value="Vaccinia Virus protein VP39"/>
    <property type="match status" value="1"/>
</dbReference>
<feature type="domain" description="Methyltransferase" evidence="1">
    <location>
        <begin position="70"/>
        <end position="202"/>
    </location>
</feature>
<evidence type="ECO:0000313" key="3">
    <source>
        <dbReference type="EMBL" id="MCW8108517.1"/>
    </source>
</evidence>
<name>A0ABT3P6X7_9ALTE</name>
<sequence length="267" mass="29904">MCKNRHSYDEAKAGYVNLLPVQHKHSLVPGDNKQMVKARRLFHATKGYQPLMDELSRLISKLVPFHEVSELSLFEAGCGEGSYLAALADSLAQHGAGVKSAGIDISKPAIELASKAYKGCQFAVGSNFKLPLQANSQDIILQVFAPGKMSEYKRVLAPRGILVTVDPGRNHLWELKERIYATPRQHEQLNQQQDDFKNVATEALSFNLDLTDKVRQQGLLDMTPYVWKLNDHKRAQIDAELTSVTADFTLRIWQQLPENGNEAEHAQ</sequence>
<protein>
    <submittedName>
        <fullName evidence="3">Methyltransferase domain-containing protein</fullName>
    </submittedName>
</protein>
<organism evidence="3 4">
    <name type="scientific">Alteromonas aquimaris</name>
    <dbReference type="NCBI Taxonomy" id="2998417"/>
    <lineage>
        <taxon>Bacteria</taxon>
        <taxon>Pseudomonadati</taxon>
        <taxon>Pseudomonadota</taxon>
        <taxon>Gammaproteobacteria</taxon>
        <taxon>Alteromonadales</taxon>
        <taxon>Alteromonadaceae</taxon>
        <taxon>Alteromonas/Salinimonas group</taxon>
        <taxon>Alteromonas</taxon>
    </lineage>
</organism>
<keyword evidence="3" id="KW-0808">Transferase</keyword>
<dbReference type="PANTHER" id="PTHR43460">
    <property type="entry name" value="METHYLTRANSFERASE"/>
    <property type="match status" value="1"/>
</dbReference>
<dbReference type="GO" id="GO:0032259">
    <property type="term" value="P:methylation"/>
    <property type="evidence" value="ECO:0007669"/>
    <property type="project" value="UniProtKB-KW"/>
</dbReference>
<proteinExistence type="predicted"/>
<evidence type="ECO:0000259" key="2">
    <source>
        <dbReference type="Pfam" id="PF21302"/>
    </source>
</evidence>
<dbReference type="PANTHER" id="PTHR43460:SF1">
    <property type="entry name" value="METHYLTRANSFERASE TYPE 11 DOMAIN-CONTAINING PROTEIN"/>
    <property type="match status" value="1"/>
</dbReference>
<dbReference type="Proteomes" id="UP001142810">
    <property type="component" value="Unassembled WGS sequence"/>
</dbReference>
<comment type="caution">
    <text evidence="3">The sequence shown here is derived from an EMBL/GenBank/DDBJ whole genome shotgun (WGS) entry which is preliminary data.</text>
</comment>
<gene>
    <name evidence="3" type="ORF">OPS25_08415</name>
</gene>
<dbReference type="InterPro" id="IPR052939">
    <property type="entry name" value="23S_rRNA_MeTrnsfrase_RlmA"/>
</dbReference>
<feature type="domain" description="23S rRNA (guanine(745)-N(1))-methyltransferase N-terminal" evidence="2">
    <location>
        <begin position="2"/>
        <end position="26"/>
    </location>
</feature>
<dbReference type="PIRSF" id="PIRSF018249">
    <property type="entry name" value="MyrA_prd"/>
    <property type="match status" value="1"/>
</dbReference>
<dbReference type="InterPro" id="IPR025714">
    <property type="entry name" value="Methyltranfer_dom"/>
</dbReference>
<dbReference type="SUPFAM" id="SSF53335">
    <property type="entry name" value="S-adenosyl-L-methionine-dependent methyltransferases"/>
    <property type="match status" value="1"/>
</dbReference>
<keyword evidence="4" id="KW-1185">Reference proteome</keyword>
<dbReference type="Pfam" id="PF13847">
    <property type="entry name" value="Methyltransf_31"/>
    <property type="match status" value="1"/>
</dbReference>
<dbReference type="EMBL" id="JAPFRD010000010">
    <property type="protein sequence ID" value="MCW8108517.1"/>
    <property type="molecule type" value="Genomic_DNA"/>
</dbReference>
<dbReference type="InterPro" id="IPR048647">
    <property type="entry name" value="RlmA_N"/>
</dbReference>
<evidence type="ECO:0000259" key="1">
    <source>
        <dbReference type="Pfam" id="PF13847"/>
    </source>
</evidence>
<accession>A0ABT3P6X7</accession>
<dbReference type="CDD" id="cd02440">
    <property type="entry name" value="AdoMet_MTases"/>
    <property type="match status" value="1"/>
</dbReference>
<dbReference type="GO" id="GO:0008168">
    <property type="term" value="F:methyltransferase activity"/>
    <property type="evidence" value="ECO:0007669"/>
    <property type="project" value="UniProtKB-KW"/>
</dbReference>